<dbReference type="InterPro" id="IPR036388">
    <property type="entry name" value="WH-like_DNA-bd_sf"/>
</dbReference>
<dbReference type="Pfam" id="PF00891">
    <property type="entry name" value="Methyltransf_2"/>
    <property type="match status" value="1"/>
</dbReference>
<dbReference type="OMA" id="MGIAYRV"/>
<dbReference type="KEGG" id="pno:SNOG_10068"/>
<evidence type="ECO:0000256" key="3">
    <source>
        <dbReference type="ARBA" id="ARBA00022691"/>
    </source>
</evidence>
<dbReference type="RefSeq" id="XP_001800351.1">
    <property type="nucleotide sequence ID" value="XM_001800299.1"/>
</dbReference>
<evidence type="ECO:0000313" key="6">
    <source>
        <dbReference type="Proteomes" id="UP000663193"/>
    </source>
</evidence>
<dbReference type="InterPro" id="IPR001077">
    <property type="entry name" value="COMT_C"/>
</dbReference>
<dbReference type="VEuPathDB" id="FungiDB:JI435_100680"/>
<proteinExistence type="predicted"/>
<evidence type="ECO:0000256" key="1">
    <source>
        <dbReference type="ARBA" id="ARBA00022603"/>
    </source>
</evidence>
<organism evidence="5 6">
    <name type="scientific">Phaeosphaeria nodorum (strain SN15 / ATCC MYA-4574 / FGSC 10173)</name>
    <name type="common">Glume blotch fungus</name>
    <name type="synonym">Parastagonospora nodorum</name>
    <dbReference type="NCBI Taxonomy" id="321614"/>
    <lineage>
        <taxon>Eukaryota</taxon>
        <taxon>Fungi</taxon>
        <taxon>Dikarya</taxon>
        <taxon>Ascomycota</taxon>
        <taxon>Pezizomycotina</taxon>
        <taxon>Dothideomycetes</taxon>
        <taxon>Pleosporomycetidae</taxon>
        <taxon>Pleosporales</taxon>
        <taxon>Pleosporineae</taxon>
        <taxon>Phaeosphaeriaceae</taxon>
        <taxon>Parastagonospora</taxon>
    </lineage>
</organism>
<keyword evidence="3" id="KW-0949">S-adenosyl-L-methionine</keyword>
<accession>A0A7U2I7Z7</accession>
<keyword evidence="6" id="KW-1185">Reference proteome</keyword>
<evidence type="ECO:0000256" key="2">
    <source>
        <dbReference type="ARBA" id="ARBA00022679"/>
    </source>
</evidence>
<dbReference type="InterPro" id="IPR016461">
    <property type="entry name" value="COMT-like"/>
</dbReference>
<dbReference type="PROSITE" id="PS51683">
    <property type="entry name" value="SAM_OMT_II"/>
    <property type="match status" value="1"/>
</dbReference>
<dbReference type="EMBL" id="CP069037">
    <property type="protein sequence ID" value="QRD03288.1"/>
    <property type="molecule type" value="Genomic_DNA"/>
</dbReference>
<gene>
    <name evidence="5" type="ORF">JI435_100680</name>
</gene>
<sequence>MSSTSRIVTLSSSIEQNARIVDRYFTENGLPSPSLDASTPPDIPLPPEIIAAKEAALEAMDELQVLLLGPMPKIIHELIHTPTSLTSLHAMAKFKMANAFPVSETTTIPKLAETSGLNDEDCTRLVRHAVASRLFLEPEPGVISHSGMSNAIANVPLLREWVEETCENMWSSSSFLVSAMSAYPGSEEPQESAYSLSRKTNLSFFEDLGTDATGAKAKRFADAMSFFQASPAMHTALLVDNYDWKAYNTIVDVGGSHGAVMLELARQNPEVKCVVQDLPEVVAGAPQGVDRVEFQPYNFFTEQPVKNADVYLFRMIFHNWGDKYCIRILENLVPALKKGSRVVINDHVVPPGGVLSPYKDRTVRAFDLVMKACFNAKERSVEDWTNLLKAADERFAIRNVTQPKGSQLQIIEVQWDV</sequence>
<protein>
    <recommendedName>
        <fullName evidence="4">O-methyltransferase C-terminal domain-containing protein</fullName>
    </recommendedName>
</protein>
<keyword evidence="1" id="KW-0489">Methyltransferase</keyword>
<dbReference type="InterPro" id="IPR029063">
    <property type="entry name" value="SAM-dependent_MTases_sf"/>
</dbReference>
<dbReference type="OrthoDB" id="1606438at2759"/>
<evidence type="ECO:0000313" key="5">
    <source>
        <dbReference type="EMBL" id="QRD03288.1"/>
    </source>
</evidence>
<dbReference type="PANTHER" id="PTHR43712:SF12">
    <property type="entry name" value="STERIGMATOCYSTIN 8-O-METHYLTRANSFERASE"/>
    <property type="match status" value="1"/>
</dbReference>
<reference evidence="6" key="1">
    <citation type="journal article" date="2021" name="BMC Genomics">
        <title>Chromosome-level genome assembly and manually-curated proteome of model necrotroph Parastagonospora nodorum Sn15 reveals a genome-wide trove of candidate effector homologs, and redundancy of virulence-related functions within an accessory chromosome.</title>
        <authorList>
            <person name="Bertazzoni S."/>
            <person name="Jones D.A.B."/>
            <person name="Phan H.T."/>
            <person name="Tan K.-C."/>
            <person name="Hane J.K."/>
        </authorList>
    </citation>
    <scope>NUCLEOTIDE SEQUENCE [LARGE SCALE GENOMIC DNA]</scope>
    <source>
        <strain evidence="6">SN15 / ATCC MYA-4574 / FGSC 10173)</strain>
    </source>
</reference>
<name>A0A7U2I7Z7_PHANO</name>
<keyword evidence="2" id="KW-0808">Transferase</keyword>
<dbReference type="SUPFAM" id="SSF53335">
    <property type="entry name" value="S-adenosyl-L-methionine-dependent methyltransferases"/>
    <property type="match status" value="1"/>
</dbReference>
<dbReference type="PANTHER" id="PTHR43712">
    <property type="entry name" value="PUTATIVE (AFU_ORTHOLOGUE AFUA_4G14580)-RELATED"/>
    <property type="match status" value="1"/>
</dbReference>
<dbReference type="Gene3D" id="1.10.10.10">
    <property type="entry name" value="Winged helix-like DNA-binding domain superfamily/Winged helix DNA-binding domain"/>
    <property type="match status" value="1"/>
</dbReference>
<dbReference type="Gene3D" id="3.40.50.150">
    <property type="entry name" value="Vaccinia Virus protein VP39"/>
    <property type="match status" value="1"/>
</dbReference>
<dbReference type="GO" id="GO:0032259">
    <property type="term" value="P:methylation"/>
    <property type="evidence" value="ECO:0007669"/>
    <property type="project" value="UniProtKB-KW"/>
</dbReference>
<feature type="domain" description="O-methyltransferase C-terminal" evidence="4">
    <location>
        <begin position="218"/>
        <end position="391"/>
    </location>
</feature>
<dbReference type="GO" id="GO:0008171">
    <property type="term" value="F:O-methyltransferase activity"/>
    <property type="evidence" value="ECO:0007669"/>
    <property type="project" value="InterPro"/>
</dbReference>
<dbReference type="Proteomes" id="UP000663193">
    <property type="component" value="Chromosome 15"/>
</dbReference>
<evidence type="ECO:0000259" key="4">
    <source>
        <dbReference type="Pfam" id="PF00891"/>
    </source>
</evidence>
<dbReference type="AlphaFoldDB" id="A0A7U2I7Z7"/>